<dbReference type="Pfam" id="PF00535">
    <property type="entry name" value="Glycos_transf_2"/>
    <property type="match status" value="1"/>
</dbReference>
<dbReference type="InterPro" id="IPR029044">
    <property type="entry name" value="Nucleotide-diphossugar_trans"/>
</dbReference>
<dbReference type="InterPro" id="IPR019290">
    <property type="entry name" value="GlycosylTrfase-like_prok"/>
</dbReference>
<protein>
    <submittedName>
        <fullName evidence="3">Uncharacterized protein</fullName>
    </submittedName>
</protein>
<dbReference type="EMBL" id="FUYY01000003">
    <property type="protein sequence ID" value="SKB60231.1"/>
    <property type="molecule type" value="Genomic_DNA"/>
</dbReference>
<dbReference type="Proteomes" id="UP000190230">
    <property type="component" value="Unassembled WGS sequence"/>
</dbReference>
<dbReference type="InterPro" id="IPR001173">
    <property type="entry name" value="Glyco_trans_2-like"/>
</dbReference>
<feature type="domain" description="Glycosyltransferase 2-like" evidence="1">
    <location>
        <begin position="8"/>
        <end position="116"/>
    </location>
</feature>
<dbReference type="SUPFAM" id="SSF53448">
    <property type="entry name" value="Nucleotide-diphospho-sugar transferases"/>
    <property type="match status" value="1"/>
</dbReference>
<dbReference type="RefSeq" id="WP_079720888.1">
    <property type="nucleotide sequence ID" value="NZ_FUYY01000003.1"/>
</dbReference>
<evidence type="ECO:0000259" key="2">
    <source>
        <dbReference type="Pfam" id="PF10111"/>
    </source>
</evidence>
<evidence type="ECO:0000313" key="4">
    <source>
        <dbReference type="Proteomes" id="UP000190230"/>
    </source>
</evidence>
<sequence>MQPQGKVSIIIPCYNDYLYIEKAINSALSQTWQSKEIIVIDDGSDQKTKQVLKSLEPKIDLLITQENKGVSAARNRGIAIASGEFIMILDSDDYYEKEFCEKAIEIFDKKPEVKLVSCYANWFDKKGFRLFKPLGGKVEDFLVKNCVLNVIFKKKDFILTGGYDENMESGYEDWEFYIRLLKSGGHASIIPEVLFNYRNKQNSRNKKANLKKFDILEYIYNKHSDLYKEHFSLFIHEWLKTNRKSEAFKKQVMDSLDYKIGNKILKPFRALGVFKKSKK</sequence>
<organism evidence="3 4">
    <name type="scientific">Salegentibacter holothuriorum</name>
    <dbReference type="NCBI Taxonomy" id="241145"/>
    <lineage>
        <taxon>Bacteria</taxon>
        <taxon>Pseudomonadati</taxon>
        <taxon>Bacteroidota</taxon>
        <taxon>Flavobacteriia</taxon>
        <taxon>Flavobacteriales</taxon>
        <taxon>Flavobacteriaceae</taxon>
        <taxon>Salegentibacter</taxon>
    </lineage>
</organism>
<dbReference type="Gene3D" id="3.90.550.10">
    <property type="entry name" value="Spore Coat Polysaccharide Biosynthesis Protein SpsA, Chain A"/>
    <property type="match status" value="1"/>
</dbReference>
<dbReference type="PANTHER" id="PTHR43685">
    <property type="entry name" value="GLYCOSYLTRANSFERASE"/>
    <property type="match status" value="1"/>
</dbReference>
<dbReference type="STRING" id="241145.SAMN05660776_2023"/>
<name>A0A1T5CLL7_9FLAO</name>
<proteinExistence type="predicted"/>
<evidence type="ECO:0000259" key="1">
    <source>
        <dbReference type="Pfam" id="PF00535"/>
    </source>
</evidence>
<reference evidence="4" key="1">
    <citation type="submission" date="2017-02" db="EMBL/GenBank/DDBJ databases">
        <authorList>
            <person name="Varghese N."/>
            <person name="Submissions S."/>
        </authorList>
    </citation>
    <scope>NUCLEOTIDE SEQUENCE [LARGE SCALE GENOMIC DNA]</scope>
    <source>
        <strain evidence="4">DSM 23405</strain>
    </source>
</reference>
<feature type="domain" description="Glycosyltransferase 2-like prokaryotic type" evidence="2">
    <location>
        <begin position="141"/>
        <end position="203"/>
    </location>
</feature>
<dbReference type="Pfam" id="PF10111">
    <property type="entry name" value="Glyco_tranf_2_2"/>
    <property type="match status" value="1"/>
</dbReference>
<dbReference type="InterPro" id="IPR050834">
    <property type="entry name" value="Glycosyltransf_2"/>
</dbReference>
<dbReference type="OrthoDB" id="597270at2"/>
<dbReference type="PANTHER" id="PTHR43685:SF2">
    <property type="entry name" value="GLYCOSYLTRANSFERASE 2-LIKE DOMAIN-CONTAINING PROTEIN"/>
    <property type="match status" value="1"/>
</dbReference>
<gene>
    <name evidence="3" type="ORF">SAMN05660776_2023</name>
</gene>
<evidence type="ECO:0000313" key="3">
    <source>
        <dbReference type="EMBL" id="SKB60231.1"/>
    </source>
</evidence>
<accession>A0A1T5CLL7</accession>
<dbReference type="AlphaFoldDB" id="A0A1T5CLL7"/>
<keyword evidence="4" id="KW-1185">Reference proteome</keyword>